<accession>A0A927N670</accession>
<keyword evidence="5" id="KW-1185">Reference proteome</keyword>
<dbReference type="PANTHER" id="PTHR30055:SF209">
    <property type="entry name" value="POSSIBLE TRANSCRIPTIONAL REGULATORY PROTEIN (PROBABLY TETR-FAMILY)"/>
    <property type="match status" value="1"/>
</dbReference>
<dbReference type="InterPro" id="IPR009057">
    <property type="entry name" value="Homeodomain-like_sf"/>
</dbReference>
<gene>
    <name evidence="4" type="ORF">HEB94_006550</name>
</gene>
<comment type="caution">
    <text evidence="4">The sequence shown here is derived from an EMBL/GenBank/DDBJ whole genome shotgun (WGS) entry which is preliminary data.</text>
</comment>
<dbReference type="Pfam" id="PF00440">
    <property type="entry name" value="TetR_N"/>
    <property type="match status" value="1"/>
</dbReference>
<dbReference type="PROSITE" id="PS50977">
    <property type="entry name" value="HTH_TETR_2"/>
    <property type="match status" value="1"/>
</dbReference>
<organism evidence="4 5">
    <name type="scientific">Actinopolymorpha pittospori</name>
    <dbReference type="NCBI Taxonomy" id="648752"/>
    <lineage>
        <taxon>Bacteria</taxon>
        <taxon>Bacillati</taxon>
        <taxon>Actinomycetota</taxon>
        <taxon>Actinomycetes</taxon>
        <taxon>Propionibacteriales</taxon>
        <taxon>Actinopolymorphaceae</taxon>
        <taxon>Actinopolymorpha</taxon>
    </lineage>
</organism>
<evidence type="ECO:0000313" key="5">
    <source>
        <dbReference type="Proteomes" id="UP000638648"/>
    </source>
</evidence>
<dbReference type="AlphaFoldDB" id="A0A927N670"/>
<evidence type="ECO:0000259" key="3">
    <source>
        <dbReference type="PROSITE" id="PS50977"/>
    </source>
</evidence>
<dbReference type="GO" id="GO:0000976">
    <property type="term" value="F:transcription cis-regulatory region binding"/>
    <property type="evidence" value="ECO:0007669"/>
    <property type="project" value="TreeGrafter"/>
</dbReference>
<dbReference type="InterPro" id="IPR050109">
    <property type="entry name" value="HTH-type_TetR-like_transc_reg"/>
</dbReference>
<proteinExistence type="predicted"/>
<dbReference type="EMBL" id="JADBEM010000001">
    <property type="protein sequence ID" value="MBE1609702.1"/>
    <property type="molecule type" value="Genomic_DNA"/>
</dbReference>
<evidence type="ECO:0000256" key="2">
    <source>
        <dbReference type="PROSITE-ProRule" id="PRU00335"/>
    </source>
</evidence>
<dbReference type="SUPFAM" id="SSF46689">
    <property type="entry name" value="Homeodomain-like"/>
    <property type="match status" value="1"/>
</dbReference>
<dbReference type="Proteomes" id="UP000638648">
    <property type="component" value="Unassembled WGS sequence"/>
</dbReference>
<keyword evidence="1 2" id="KW-0238">DNA-binding</keyword>
<reference evidence="4" key="1">
    <citation type="submission" date="2020-10" db="EMBL/GenBank/DDBJ databases">
        <title>Sequencing the genomes of 1000 actinobacteria strains.</title>
        <authorList>
            <person name="Klenk H.-P."/>
        </authorList>
    </citation>
    <scope>NUCLEOTIDE SEQUENCE</scope>
    <source>
        <strain evidence="4">DSM 45354</strain>
    </source>
</reference>
<dbReference type="Gene3D" id="1.10.357.10">
    <property type="entry name" value="Tetracycline Repressor, domain 2"/>
    <property type="match status" value="1"/>
</dbReference>
<dbReference type="GO" id="GO:0003700">
    <property type="term" value="F:DNA-binding transcription factor activity"/>
    <property type="evidence" value="ECO:0007669"/>
    <property type="project" value="TreeGrafter"/>
</dbReference>
<sequence length="218" mass="23706">MHPETPPHTVSPVDHPTRTLAVVDQGPPERADAARNRARLLEAGARMVEELGAENVTMEAVAAAASVGKGTVYRRFGDRAGLMAALVDDAERSYQESFLSGPAPLGPGAPPEQRLRAFGIATIRHEIRHRDVLLEARREHGRRHAVTPALGLRATHLSNLLREADVAGDLQILTEVLLSYLSTGFVNHLHTRRGVPAERIEAGWNDLVDRVLCPASKP</sequence>
<feature type="domain" description="HTH tetR-type" evidence="3">
    <location>
        <begin position="34"/>
        <end position="94"/>
    </location>
</feature>
<evidence type="ECO:0000256" key="1">
    <source>
        <dbReference type="ARBA" id="ARBA00023125"/>
    </source>
</evidence>
<feature type="DNA-binding region" description="H-T-H motif" evidence="2">
    <location>
        <begin position="57"/>
        <end position="76"/>
    </location>
</feature>
<protein>
    <submittedName>
        <fullName evidence="4">AcrR family transcriptional regulator</fullName>
    </submittedName>
</protein>
<dbReference type="RefSeq" id="WP_202896660.1">
    <property type="nucleotide sequence ID" value="NZ_BAABJL010000163.1"/>
</dbReference>
<dbReference type="PRINTS" id="PR00455">
    <property type="entry name" value="HTHTETR"/>
</dbReference>
<dbReference type="InterPro" id="IPR001647">
    <property type="entry name" value="HTH_TetR"/>
</dbReference>
<evidence type="ECO:0000313" key="4">
    <source>
        <dbReference type="EMBL" id="MBE1609702.1"/>
    </source>
</evidence>
<dbReference type="PANTHER" id="PTHR30055">
    <property type="entry name" value="HTH-TYPE TRANSCRIPTIONAL REGULATOR RUTR"/>
    <property type="match status" value="1"/>
</dbReference>
<name>A0A927N670_9ACTN</name>